<organism evidence="1 2">
    <name type="scientific">Bacillus halotolerans</name>
    <dbReference type="NCBI Taxonomy" id="260554"/>
    <lineage>
        <taxon>Bacteria</taxon>
        <taxon>Bacillati</taxon>
        <taxon>Bacillota</taxon>
        <taxon>Bacilli</taxon>
        <taxon>Bacillales</taxon>
        <taxon>Bacillaceae</taxon>
        <taxon>Bacillus</taxon>
    </lineage>
</organism>
<proteinExistence type="predicted"/>
<dbReference type="EMBL" id="PGUV01000003">
    <property type="protein sequence ID" value="PLS08761.1"/>
    <property type="molecule type" value="Genomic_DNA"/>
</dbReference>
<accession>A0A9Q6F2P7</accession>
<evidence type="ECO:0000313" key="1">
    <source>
        <dbReference type="EMBL" id="PLS08761.1"/>
    </source>
</evidence>
<dbReference type="KEGG" id="bht:DIC78_16750"/>
<evidence type="ECO:0000313" key="2">
    <source>
        <dbReference type="Proteomes" id="UP000234803"/>
    </source>
</evidence>
<dbReference type="AlphaFoldDB" id="A0A9Q6F2P7"/>
<protein>
    <submittedName>
        <fullName evidence="1">Uncharacterized protein</fullName>
    </submittedName>
</protein>
<reference evidence="1 2" key="1">
    <citation type="submission" date="2017-12" db="EMBL/GenBank/DDBJ databases">
        <title>Comparative Functional Genomics of Dry Heat Resistant strains isolated from the Viking Spacecraft.</title>
        <authorList>
            <person name="Seuylemezian A."/>
            <person name="Cooper K."/>
            <person name="Vaishampayan P."/>
        </authorList>
    </citation>
    <scope>NUCLEOTIDE SEQUENCE [LARGE SCALE GENOMIC DNA]</scope>
    <source>
        <strain evidence="1 2">V48-19</strain>
    </source>
</reference>
<comment type="caution">
    <text evidence="1">The sequence shown here is derived from an EMBL/GenBank/DDBJ whole genome shotgun (WGS) entry which is preliminary data.</text>
</comment>
<gene>
    <name evidence="1" type="ORF">CUU63_05890</name>
</gene>
<name>A0A9Q6F2P7_9BACI</name>
<dbReference type="Proteomes" id="UP000234803">
    <property type="component" value="Unassembled WGS sequence"/>
</dbReference>
<sequence length="47" mass="5713">MTRDFIYVKNDIASYEKVKIETSRISLRSRELMAGENQHRRIYRIHS</sequence>